<dbReference type="RefSeq" id="WP_268215275.1">
    <property type="nucleotide sequence ID" value="NZ_CP107242.1"/>
</dbReference>
<evidence type="ECO:0000313" key="1">
    <source>
        <dbReference type="EMBL" id="WAH66886.1"/>
    </source>
</evidence>
<dbReference type="AlphaFoldDB" id="A0AA47IC81"/>
<name>A0AA47IC81_9XANT</name>
<sequence>MSRSNARQRTKQSLVRLSDEEYALLSERADASGVTLTDYIRSQALGAKPLRAQRRPSVDRAALAQLLGRIGVVGGNVNQIARKLNSGQSADYIDLMETMKEVREMRGMVMIALGVDPNGGKS</sequence>
<geneLocation type="plasmid" evidence="1 2">
    <name>unnamed1</name>
</geneLocation>
<gene>
    <name evidence="1" type="ORF">OEG85_24275</name>
</gene>
<dbReference type="Proteomes" id="UP001164737">
    <property type="component" value="Plasmid unnamed1"/>
</dbReference>
<proteinExistence type="predicted"/>
<evidence type="ECO:0000313" key="2">
    <source>
        <dbReference type="Proteomes" id="UP001164737"/>
    </source>
</evidence>
<reference evidence="1" key="1">
    <citation type="submission" date="2022-10" db="EMBL/GenBank/DDBJ databases">
        <title>Complete genome sequence resource for Xanthomonas hortorum isolated from Greek Oregano.</title>
        <authorList>
            <person name="Gonzalez-Tobon J."/>
            <person name="Helmann T.C."/>
            <person name="Daughtrey M."/>
            <person name="Stodghill P.V."/>
            <person name="Filiatrault M.J."/>
        </authorList>
    </citation>
    <scope>NUCLEOTIDE SEQUENCE</scope>
    <source>
        <strain evidence="1">Oregano 108</strain>
        <plasmid evidence="1">unnamed1</plasmid>
    </source>
</reference>
<keyword evidence="1" id="KW-0614">Plasmid</keyword>
<dbReference type="EMBL" id="CP107242">
    <property type="protein sequence ID" value="WAH66886.1"/>
    <property type="molecule type" value="Genomic_DNA"/>
</dbReference>
<protein>
    <submittedName>
        <fullName evidence="1">MobC family plasmid mobilization relaxosome protein</fullName>
    </submittedName>
</protein>
<accession>A0AA47IC81</accession>
<organism evidence="1 2">
    <name type="scientific">Xanthomonas hortorum</name>
    <dbReference type="NCBI Taxonomy" id="56454"/>
    <lineage>
        <taxon>Bacteria</taxon>
        <taxon>Pseudomonadati</taxon>
        <taxon>Pseudomonadota</taxon>
        <taxon>Gammaproteobacteria</taxon>
        <taxon>Lysobacterales</taxon>
        <taxon>Lysobacteraceae</taxon>
        <taxon>Xanthomonas</taxon>
    </lineage>
</organism>
<dbReference type="InterPro" id="IPR053842">
    <property type="entry name" value="NikA-like"/>
</dbReference>
<dbReference type="Pfam" id="PF21983">
    <property type="entry name" value="NikA-like"/>
    <property type="match status" value="1"/>
</dbReference>